<protein>
    <submittedName>
        <fullName evidence="1">Uncharacterized protein</fullName>
    </submittedName>
</protein>
<dbReference type="RefSeq" id="WP_160658610.1">
    <property type="nucleotide sequence ID" value="NZ_RSEJ01000075.1"/>
</dbReference>
<gene>
    <name evidence="1" type="ORF">EIZ48_27905</name>
</gene>
<dbReference type="Proteomes" id="UP000738517">
    <property type="component" value="Unassembled WGS sequence"/>
</dbReference>
<proteinExistence type="predicted"/>
<evidence type="ECO:0000313" key="1">
    <source>
        <dbReference type="EMBL" id="NBI56306.1"/>
    </source>
</evidence>
<keyword evidence="2" id="KW-1185">Reference proteome</keyword>
<reference evidence="1 2" key="1">
    <citation type="journal article" date="2017" name="Int. J. Syst. Evol. Microbiol.">
        <title>Photobacterium alginatilyticum sp. nov., a marine bacterium isolated from bottom seawater.</title>
        <authorList>
            <person name="Wang X."/>
            <person name="Wang Y."/>
            <person name="Yang X."/>
            <person name="Sun H."/>
            <person name="Li B."/>
            <person name="Zhang X.H."/>
        </authorList>
    </citation>
    <scope>NUCLEOTIDE SEQUENCE [LARGE SCALE GENOMIC DNA]</scope>
    <source>
        <strain evidence="1 2">P03D4</strain>
    </source>
</reference>
<dbReference type="EMBL" id="RSEJ01000075">
    <property type="protein sequence ID" value="NBI56306.1"/>
    <property type="molecule type" value="Genomic_DNA"/>
</dbReference>
<organism evidence="1 2">
    <name type="scientific">Photobacterium alginatilyticum</name>
    <dbReference type="NCBI Taxonomy" id="1775171"/>
    <lineage>
        <taxon>Bacteria</taxon>
        <taxon>Pseudomonadati</taxon>
        <taxon>Pseudomonadota</taxon>
        <taxon>Gammaproteobacteria</taxon>
        <taxon>Vibrionales</taxon>
        <taxon>Vibrionaceae</taxon>
        <taxon>Photobacterium</taxon>
    </lineage>
</organism>
<comment type="caution">
    <text evidence="1">The sequence shown here is derived from an EMBL/GenBank/DDBJ whole genome shotgun (WGS) entry which is preliminary data.</text>
</comment>
<sequence>MPNTNEQRLDVIDNCNILLLKFEPFSSGNNTPEERMVAQLTWLKKRAEANQLELPVKPEMLSTLRYIYTDGTLSCYASKPNDMKYIYNEIELPMRKLLNVTRNGKLLIKNDYFKFILLCINSLLKLLGNPTRTLLPHELKFIDELKTIRTLSEENKLTLPFRNYIPNYNGFIKSDSSLTDIKNAANLFKIIDNYIFNGTRPDSWLTPKHAEDDIRKYLIK</sequence>
<evidence type="ECO:0000313" key="2">
    <source>
        <dbReference type="Proteomes" id="UP000738517"/>
    </source>
</evidence>
<accession>A0ABW9YS86</accession>
<name>A0ABW9YS86_9GAMM</name>